<dbReference type="Pfam" id="PF11127">
    <property type="entry name" value="YgaP-like_TM"/>
    <property type="match status" value="1"/>
</dbReference>
<feature type="domain" description="Inner membrane protein YgaP-like transmembrane" evidence="2">
    <location>
        <begin position="1"/>
        <end position="68"/>
    </location>
</feature>
<dbReference type="EMBL" id="FNMZ01000004">
    <property type="protein sequence ID" value="SDX26871.1"/>
    <property type="molecule type" value="Genomic_DNA"/>
</dbReference>
<keyword evidence="4" id="KW-1185">Reference proteome</keyword>
<evidence type="ECO:0000256" key="1">
    <source>
        <dbReference type="SAM" id="Phobius"/>
    </source>
</evidence>
<evidence type="ECO:0000313" key="4">
    <source>
        <dbReference type="Proteomes" id="UP000199118"/>
    </source>
</evidence>
<keyword evidence="1" id="KW-0812">Transmembrane</keyword>
<proteinExistence type="predicted"/>
<dbReference type="RefSeq" id="WP_092682344.1">
    <property type="nucleotide sequence ID" value="NZ_FNMZ01000004.1"/>
</dbReference>
<sequence>MTRNMGAIDRAIRIIAAVALLYAAFATDLTGGGLVQVAAVLVAAVFALTAAAGHCPLYRIVGLRTCRRG</sequence>
<reference evidence="3 4" key="1">
    <citation type="submission" date="2016-10" db="EMBL/GenBank/DDBJ databases">
        <authorList>
            <person name="de Groot N.N."/>
        </authorList>
    </citation>
    <scope>NUCLEOTIDE SEQUENCE [LARGE SCALE GENOMIC DNA]</scope>
    <source>
        <strain evidence="3 4">DSM 17890</strain>
    </source>
</reference>
<gene>
    <name evidence="3" type="ORF">SAMN05444336_104126</name>
</gene>
<evidence type="ECO:0000313" key="3">
    <source>
        <dbReference type="EMBL" id="SDX26871.1"/>
    </source>
</evidence>
<keyword evidence="1" id="KW-1133">Transmembrane helix</keyword>
<feature type="transmembrane region" description="Helical" evidence="1">
    <location>
        <begin position="36"/>
        <end position="58"/>
    </location>
</feature>
<dbReference type="InterPro" id="IPR021309">
    <property type="entry name" value="YgaP-like_TM"/>
</dbReference>
<keyword evidence="1" id="KW-0472">Membrane</keyword>
<accession>A0A1H3ABN6</accession>
<protein>
    <recommendedName>
        <fullName evidence="2">Inner membrane protein YgaP-like transmembrane domain-containing protein</fullName>
    </recommendedName>
</protein>
<dbReference type="Proteomes" id="UP000199118">
    <property type="component" value="Unassembled WGS sequence"/>
</dbReference>
<dbReference type="STRING" id="356660.SAMN05444336_104126"/>
<evidence type="ECO:0000259" key="2">
    <source>
        <dbReference type="Pfam" id="PF11127"/>
    </source>
</evidence>
<organism evidence="3 4">
    <name type="scientific">Albimonas donghaensis</name>
    <dbReference type="NCBI Taxonomy" id="356660"/>
    <lineage>
        <taxon>Bacteria</taxon>
        <taxon>Pseudomonadati</taxon>
        <taxon>Pseudomonadota</taxon>
        <taxon>Alphaproteobacteria</taxon>
        <taxon>Rhodobacterales</taxon>
        <taxon>Paracoccaceae</taxon>
        <taxon>Albimonas</taxon>
    </lineage>
</organism>
<name>A0A1H3ABN6_9RHOB</name>
<dbReference type="AlphaFoldDB" id="A0A1H3ABN6"/>